<dbReference type="EMBL" id="JXTC01000454">
    <property type="protein sequence ID" value="PON52725.1"/>
    <property type="molecule type" value="Genomic_DNA"/>
</dbReference>
<sequence length="38" mass="4130">MVSNPKNTLPNSFKLSHNFPKVRSNAGGGGPYQCQCHL</sequence>
<dbReference type="OrthoDB" id="10375026at2759"/>
<name>A0A2P5BVA0_TREOI</name>
<dbReference type="Proteomes" id="UP000237000">
    <property type="component" value="Unassembled WGS sequence"/>
</dbReference>
<organism evidence="1 2">
    <name type="scientific">Trema orientale</name>
    <name type="common">Charcoal tree</name>
    <name type="synonym">Celtis orientalis</name>
    <dbReference type="NCBI Taxonomy" id="63057"/>
    <lineage>
        <taxon>Eukaryota</taxon>
        <taxon>Viridiplantae</taxon>
        <taxon>Streptophyta</taxon>
        <taxon>Embryophyta</taxon>
        <taxon>Tracheophyta</taxon>
        <taxon>Spermatophyta</taxon>
        <taxon>Magnoliopsida</taxon>
        <taxon>eudicotyledons</taxon>
        <taxon>Gunneridae</taxon>
        <taxon>Pentapetalae</taxon>
        <taxon>rosids</taxon>
        <taxon>fabids</taxon>
        <taxon>Rosales</taxon>
        <taxon>Cannabaceae</taxon>
        <taxon>Trema</taxon>
    </lineage>
</organism>
<gene>
    <name evidence="1" type="ORF">TorRG33x02_307680</name>
</gene>
<reference evidence="2" key="1">
    <citation type="submission" date="2016-06" db="EMBL/GenBank/DDBJ databases">
        <title>Parallel loss of symbiosis genes in relatives of nitrogen-fixing non-legume Parasponia.</title>
        <authorList>
            <person name="Van Velzen R."/>
            <person name="Holmer R."/>
            <person name="Bu F."/>
            <person name="Rutten L."/>
            <person name="Van Zeijl A."/>
            <person name="Liu W."/>
            <person name="Santuari L."/>
            <person name="Cao Q."/>
            <person name="Sharma T."/>
            <person name="Shen D."/>
            <person name="Roswanjaya Y."/>
            <person name="Wardhani T."/>
            <person name="Kalhor M.S."/>
            <person name="Jansen J."/>
            <person name="Van den Hoogen J."/>
            <person name="Gungor B."/>
            <person name="Hartog M."/>
            <person name="Hontelez J."/>
            <person name="Verver J."/>
            <person name="Yang W.-C."/>
            <person name="Schijlen E."/>
            <person name="Repin R."/>
            <person name="Schilthuizen M."/>
            <person name="Schranz E."/>
            <person name="Heidstra R."/>
            <person name="Miyata K."/>
            <person name="Fedorova E."/>
            <person name="Kohlen W."/>
            <person name="Bisseling T."/>
            <person name="Smit S."/>
            <person name="Geurts R."/>
        </authorList>
    </citation>
    <scope>NUCLEOTIDE SEQUENCE [LARGE SCALE GENOMIC DNA]</scope>
    <source>
        <strain evidence="2">cv. RG33-2</strain>
    </source>
</reference>
<protein>
    <submittedName>
        <fullName evidence="1">Uncharacterized protein</fullName>
    </submittedName>
</protein>
<dbReference type="AlphaFoldDB" id="A0A2P5BVA0"/>
<accession>A0A2P5BVA0</accession>
<evidence type="ECO:0000313" key="2">
    <source>
        <dbReference type="Proteomes" id="UP000237000"/>
    </source>
</evidence>
<keyword evidence="2" id="KW-1185">Reference proteome</keyword>
<comment type="caution">
    <text evidence="1">The sequence shown here is derived from an EMBL/GenBank/DDBJ whole genome shotgun (WGS) entry which is preliminary data.</text>
</comment>
<evidence type="ECO:0000313" key="1">
    <source>
        <dbReference type="EMBL" id="PON52725.1"/>
    </source>
</evidence>
<dbReference type="InParanoid" id="A0A2P5BVA0"/>
<proteinExistence type="predicted"/>